<dbReference type="PANTHER" id="PTHR35038">
    <property type="entry name" value="DISSIMILATORY SULFITE REDUCTASE SIRA"/>
    <property type="match status" value="1"/>
</dbReference>
<dbReference type="OrthoDB" id="5390534at2"/>
<feature type="signal peptide" evidence="7">
    <location>
        <begin position="1"/>
        <end position="22"/>
    </location>
</feature>
<feature type="domain" description="Class III cytochrome C" evidence="8">
    <location>
        <begin position="170"/>
        <end position="237"/>
    </location>
</feature>
<dbReference type="PANTHER" id="PTHR35038:SF5">
    <property type="entry name" value="CYTOCHROME C-TYPE PROTEIN NRFB"/>
    <property type="match status" value="1"/>
</dbReference>
<sequence>MTRLTVAFSALLLIVSVTPVLAAPCQQCHEVTVSGVHQGIACQECHGAQGNLGNPGIADNRGLGCVECHADTGMIFSHAMSRRTAEQEFCQRSWGRADTTFYATNCQQCHVASCADCHGSGHAMTTPDTHRCQTCHQGYFVGWDFSGRAPREDSVRYQRGPRSHDQYYLKMRPDVHAEAGLDCSDCHTMASFLDGKVSAKSCRDCHDVNPDIIEHGIAAHLENMECVSCHASWAAQEYATYYVETINSSNRAYFRVKPTGNERYVKSSYLKRQDLPPLGVNEEGRVAPIRPQFQAYYSKVVDNQPQGEENQRLASEWKVFTPHTIRRGTALCDQCHGNARRFILEPLEQRIYRPDRDGLGIDSLWRAEGQRVVNGSFMPPARFERMSQKTPEYSRGYVKKWQDFLKKDAASSKP</sequence>
<dbReference type="NCBIfam" id="NF040968">
    <property type="entry name" value="FeS_ExtO"/>
    <property type="match status" value="1"/>
</dbReference>
<keyword evidence="2" id="KW-0349">Heme</keyword>
<keyword evidence="10" id="KW-1185">Reference proteome</keyword>
<gene>
    <name evidence="9" type="ORF">Dace_0158</name>
</gene>
<dbReference type="AlphaFoldDB" id="Q1JVM4"/>
<comment type="caution">
    <text evidence="9">The sequence shown here is derived from an EMBL/GenBank/DDBJ whole genome shotgun (WGS) entry which is preliminary data.</text>
</comment>
<evidence type="ECO:0000259" key="8">
    <source>
        <dbReference type="Pfam" id="PF02085"/>
    </source>
</evidence>
<keyword evidence="1" id="KW-0813">Transport</keyword>
<evidence type="ECO:0000256" key="2">
    <source>
        <dbReference type="ARBA" id="ARBA00022617"/>
    </source>
</evidence>
<dbReference type="GO" id="GO:0020037">
    <property type="term" value="F:heme binding"/>
    <property type="evidence" value="ECO:0007669"/>
    <property type="project" value="InterPro"/>
</dbReference>
<keyword evidence="3" id="KW-0479">Metal-binding</keyword>
<evidence type="ECO:0000256" key="6">
    <source>
        <dbReference type="ARBA" id="ARBA00023004"/>
    </source>
</evidence>
<dbReference type="Gene3D" id="3.90.10.10">
    <property type="entry name" value="Cytochrome C3"/>
    <property type="match status" value="1"/>
</dbReference>
<keyword evidence="5" id="KW-0249">Electron transport</keyword>
<reference evidence="9" key="2">
    <citation type="submission" date="2006-05" db="EMBL/GenBank/DDBJ databases">
        <title>Sequencing of the draft genome and assembly of Desulfuromonas acetoxidans DSM 684.</title>
        <authorList>
            <consortium name="US DOE Joint Genome Institute (JGI-PGF)"/>
            <person name="Copeland A."/>
            <person name="Lucas S."/>
            <person name="Lapidus A."/>
            <person name="Barry K."/>
            <person name="Detter J.C."/>
            <person name="Glavina del Rio T."/>
            <person name="Hammon N."/>
            <person name="Israni S."/>
            <person name="Dalin E."/>
            <person name="Tice H."/>
            <person name="Bruce D."/>
            <person name="Pitluck S."/>
            <person name="Richardson P."/>
        </authorList>
    </citation>
    <scope>NUCLEOTIDE SEQUENCE [LARGE SCALE GENOMIC DNA]</scope>
    <source>
        <strain evidence="9">DSM 684</strain>
    </source>
</reference>
<dbReference type="InterPro" id="IPR036280">
    <property type="entry name" value="Multihaem_cyt_sf"/>
</dbReference>
<reference evidence="9" key="1">
    <citation type="submission" date="2006-05" db="EMBL/GenBank/DDBJ databases">
        <title>Annotation of the draft genome assembly of Desulfuromonas acetoxidans DSM 684.</title>
        <authorList>
            <consortium name="US DOE Joint Genome Institute (JGI-ORNL)"/>
            <person name="Larimer F."/>
            <person name="Land M."/>
            <person name="Hauser L."/>
        </authorList>
    </citation>
    <scope>NUCLEOTIDE SEQUENCE [LARGE SCALE GENOMIC DNA]</scope>
    <source>
        <strain evidence="9">DSM 684</strain>
    </source>
</reference>
<feature type="chain" id="PRO_5004192631" evidence="7">
    <location>
        <begin position="23"/>
        <end position="414"/>
    </location>
</feature>
<dbReference type="EMBL" id="AAEW02000035">
    <property type="protein sequence ID" value="EAT14297.1"/>
    <property type="molecule type" value="Genomic_DNA"/>
</dbReference>
<dbReference type="GO" id="GO:0046872">
    <property type="term" value="F:metal ion binding"/>
    <property type="evidence" value="ECO:0007669"/>
    <property type="project" value="UniProtKB-KW"/>
</dbReference>
<evidence type="ECO:0000256" key="5">
    <source>
        <dbReference type="ARBA" id="ARBA00022982"/>
    </source>
</evidence>
<dbReference type="SUPFAM" id="SSF48695">
    <property type="entry name" value="Multiheme cytochromes"/>
    <property type="match status" value="1"/>
</dbReference>
<keyword evidence="6" id="KW-0408">Iron</keyword>
<protein>
    <submittedName>
        <fullName evidence="9">Cytochrome c family protein</fullName>
    </submittedName>
</protein>
<name>Q1JVM4_DESA6</name>
<evidence type="ECO:0000256" key="4">
    <source>
        <dbReference type="ARBA" id="ARBA00022729"/>
    </source>
</evidence>
<evidence type="ECO:0000256" key="1">
    <source>
        <dbReference type="ARBA" id="ARBA00022448"/>
    </source>
</evidence>
<dbReference type="Pfam" id="PF02085">
    <property type="entry name" value="Cytochrom_CIII"/>
    <property type="match status" value="1"/>
</dbReference>
<dbReference type="RefSeq" id="WP_006003076.1">
    <property type="nucleotide sequence ID" value="NZ_AAEW02000035.1"/>
</dbReference>
<dbReference type="Proteomes" id="UP000005695">
    <property type="component" value="Unassembled WGS sequence"/>
</dbReference>
<dbReference type="CDD" id="cd08168">
    <property type="entry name" value="Cytochrom_C3"/>
    <property type="match status" value="1"/>
</dbReference>
<dbReference type="Gene3D" id="1.10.1130.10">
    <property type="entry name" value="Flavocytochrome C3, Chain A"/>
    <property type="match status" value="1"/>
</dbReference>
<dbReference type="GO" id="GO:0009055">
    <property type="term" value="F:electron transfer activity"/>
    <property type="evidence" value="ECO:0007669"/>
    <property type="project" value="InterPro"/>
</dbReference>
<dbReference type="NCBIfam" id="NF040967">
    <property type="entry name" value="cytc_ExtN"/>
    <property type="match status" value="1"/>
</dbReference>
<evidence type="ECO:0000313" key="9">
    <source>
        <dbReference type="EMBL" id="EAT14297.1"/>
    </source>
</evidence>
<evidence type="ECO:0000256" key="3">
    <source>
        <dbReference type="ARBA" id="ARBA00022723"/>
    </source>
</evidence>
<evidence type="ECO:0000313" key="10">
    <source>
        <dbReference type="Proteomes" id="UP000005695"/>
    </source>
</evidence>
<proteinExistence type="predicted"/>
<accession>Q1JVM4</accession>
<dbReference type="InterPro" id="IPR051829">
    <property type="entry name" value="Multiheme_Cytochr_ET"/>
</dbReference>
<dbReference type="GO" id="GO:0016491">
    <property type="term" value="F:oxidoreductase activity"/>
    <property type="evidence" value="ECO:0007669"/>
    <property type="project" value="TreeGrafter"/>
</dbReference>
<keyword evidence="4 7" id="KW-0732">Signal</keyword>
<evidence type="ECO:0000256" key="7">
    <source>
        <dbReference type="SAM" id="SignalP"/>
    </source>
</evidence>
<organism evidence="9 10">
    <name type="scientific">Desulfuromonas acetoxidans (strain DSM 684 / 11070)</name>
    <dbReference type="NCBI Taxonomy" id="281689"/>
    <lineage>
        <taxon>Bacteria</taxon>
        <taxon>Pseudomonadati</taxon>
        <taxon>Thermodesulfobacteriota</taxon>
        <taxon>Desulfuromonadia</taxon>
        <taxon>Desulfuromonadales</taxon>
        <taxon>Desulfuromonadaceae</taxon>
        <taxon>Desulfuromonas</taxon>
    </lineage>
</organism>
<dbReference type="InterPro" id="IPR020942">
    <property type="entry name" value="Cyt_c_III_dom"/>
</dbReference>